<comment type="subunit">
    <text evidence="13">Acetyl-CoA carboxylase is a heterohexamer composed of biotin carboxyl carrier protein (AccB), biotin carboxylase (AccC) and two subunits each of ACCase subunit alpha (AccA) and ACCase subunit beta (AccD).</text>
</comment>
<keyword evidence="4 13" id="KW-0479">Metal-binding</keyword>
<keyword evidence="6 13" id="KW-0863">Zinc-finger</keyword>
<keyword evidence="3 13" id="KW-0808">Transferase</keyword>
<dbReference type="InterPro" id="IPR041010">
    <property type="entry name" value="Znf-ACC"/>
</dbReference>
<evidence type="ECO:0000256" key="2">
    <source>
        <dbReference type="ARBA" id="ARBA00022516"/>
    </source>
</evidence>
<keyword evidence="15" id="KW-0436">Ligase</keyword>
<feature type="binding site" evidence="13">
    <location>
        <position position="32"/>
    </location>
    <ligand>
        <name>Zn(2+)</name>
        <dbReference type="ChEBI" id="CHEBI:29105"/>
    </ligand>
</feature>
<dbReference type="Pfam" id="PF01039">
    <property type="entry name" value="Carboxyl_trans"/>
    <property type="match status" value="1"/>
</dbReference>
<keyword evidence="13" id="KW-0963">Cytoplasm</keyword>
<evidence type="ECO:0000256" key="11">
    <source>
        <dbReference type="ARBA" id="ARBA00023160"/>
    </source>
</evidence>
<evidence type="ECO:0000256" key="12">
    <source>
        <dbReference type="ARBA" id="ARBA00025280"/>
    </source>
</evidence>
<comment type="catalytic activity">
    <reaction evidence="13">
        <text>N(6)-carboxybiotinyl-L-lysyl-[protein] + acetyl-CoA = N(6)-biotinyl-L-lysyl-[protein] + malonyl-CoA</text>
        <dbReference type="Rhea" id="RHEA:54728"/>
        <dbReference type="Rhea" id="RHEA-COMP:10505"/>
        <dbReference type="Rhea" id="RHEA-COMP:10506"/>
        <dbReference type="ChEBI" id="CHEBI:57288"/>
        <dbReference type="ChEBI" id="CHEBI:57384"/>
        <dbReference type="ChEBI" id="CHEBI:83144"/>
        <dbReference type="ChEBI" id="CHEBI:83145"/>
        <dbReference type="EC" id="2.1.3.15"/>
    </reaction>
</comment>
<keyword evidence="7 13" id="KW-0276">Fatty acid metabolism</keyword>
<evidence type="ECO:0000256" key="3">
    <source>
        <dbReference type="ARBA" id="ARBA00022679"/>
    </source>
</evidence>
<keyword evidence="9 13" id="KW-0067">ATP-binding</keyword>
<evidence type="ECO:0000256" key="13">
    <source>
        <dbReference type="HAMAP-Rule" id="MF_01395"/>
    </source>
</evidence>
<accession>A0A6L8LWA3</accession>
<comment type="cofactor">
    <cofactor evidence="13">
        <name>Zn(2+)</name>
        <dbReference type="ChEBI" id="CHEBI:29105"/>
    </cofactor>
    <text evidence="13">Binds 1 zinc ion per subunit.</text>
</comment>
<feature type="domain" description="CoA carboxyltransferase N-terminal" evidence="14">
    <location>
        <begin position="25"/>
        <end position="287"/>
    </location>
</feature>
<dbReference type="NCBIfam" id="TIGR00515">
    <property type="entry name" value="accD"/>
    <property type="match status" value="1"/>
</dbReference>
<dbReference type="EMBL" id="WWEU01000004">
    <property type="protein sequence ID" value="MYM60374.1"/>
    <property type="molecule type" value="Genomic_DNA"/>
</dbReference>
<evidence type="ECO:0000256" key="7">
    <source>
        <dbReference type="ARBA" id="ARBA00022832"/>
    </source>
</evidence>
<reference evidence="15 16" key="1">
    <citation type="submission" date="2020-01" db="EMBL/GenBank/DDBJ databases">
        <title>Draft Genome Sequence of Vibrio sp. strain OCN044, Isolated from a Healthy Coral at Palmyra Atoll.</title>
        <authorList>
            <person name="Videau P."/>
            <person name="Loughran R."/>
            <person name="Esquivel A."/>
            <person name="Deadmond M."/>
            <person name="Paddock B.E."/>
            <person name="Saw J.H."/>
            <person name="Ushijima B."/>
        </authorList>
    </citation>
    <scope>NUCLEOTIDE SEQUENCE [LARGE SCALE GENOMIC DNA]</scope>
    <source>
        <strain evidence="15 16">OCN044</strain>
    </source>
</reference>
<dbReference type="GO" id="GO:0006633">
    <property type="term" value="P:fatty acid biosynthetic process"/>
    <property type="evidence" value="ECO:0007669"/>
    <property type="project" value="UniProtKB-KW"/>
</dbReference>
<comment type="function">
    <text evidence="12 13">Component of the acetyl coenzyme A carboxylase (ACC) complex. Biotin carboxylase (BC) catalyzes the carboxylation of biotin on its carrier protein (BCCP) and then the CO(2) group is transferred by the transcarboxylase to acetyl-CoA to form malonyl-CoA.</text>
</comment>
<feature type="binding site" evidence="13">
    <location>
        <position position="29"/>
    </location>
    <ligand>
        <name>Zn(2+)</name>
        <dbReference type="ChEBI" id="CHEBI:29105"/>
    </ligand>
</feature>
<dbReference type="HAMAP" id="MF_01395">
    <property type="entry name" value="AcetylCoA_CT_beta"/>
    <property type="match status" value="1"/>
</dbReference>
<comment type="similarity">
    <text evidence="13">Belongs to the AccD/PCCB family.</text>
</comment>
<dbReference type="Proteomes" id="UP000478571">
    <property type="component" value="Unassembled WGS sequence"/>
</dbReference>
<dbReference type="PANTHER" id="PTHR42995:SF5">
    <property type="entry name" value="ACETYL-COENZYME A CARBOXYLASE CARBOXYL TRANSFERASE SUBUNIT BETA, CHLOROPLASTIC"/>
    <property type="match status" value="1"/>
</dbReference>
<dbReference type="GO" id="GO:0003989">
    <property type="term" value="F:acetyl-CoA carboxylase activity"/>
    <property type="evidence" value="ECO:0007669"/>
    <property type="project" value="InterPro"/>
</dbReference>
<name>A0A6L8LWA3_9VIBR</name>
<evidence type="ECO:0000313" key="16">
    <source>
        <dbReference type="Proteomes" id="UP000478571"/>
    </source>
</evidence>
<evidence type="ECO:0000256" key="6">
    <source>
        <dbReference type="ARBA" id="ARBA00022771"/>
    </source>
</evidence>
<evidence type="ECO:0000256" key="5">
    <source>
        <dbReference type="ARBA" id="ARBA00022741"/>
    </source>
</evidence>
<keyword evidence="11 13" id="KW-0275">Fatty acid biosynthesis</keyword>
<gene>
    <name evidence="13" type="primary">accD</name>
    <name evidence="15" type="ORF">GTG28_14160</name>
</gene>
<evidence type="ECO:0000256" key="10">
    <source>
        <dbReference type="ARBA" id="ARBA00023098"/>
    </source>
</evidence>
<keyword evidence="5 13" id="KW-0547">Nucleotide-binding</keyword>
<dbReference type="GO" id="GO:0009329">
    <property type="term" value="C:acetate CoA-transferase complex"/>
    <property type="evidence" value="ECO:0007669"/>
    <property type="project" value="TreeGrafter"/>
</dbReference>
<dbReference type="InterPro" id="IPR011762">
    <property type="entry name" value="COA_CT_N"/>
</dbReference>
<dbReference type="PANTHER" id="PTHR42995">
    <property type="entry name" value="ACETYL-COENZYME A CARBOXYLASE CARBOXYL TRANSFERASE SUBUNIT BETA, CHLOROPLASTIC"/>
    <property type="match status" value="1"/>
</dbReference>
<comment type="caution">
    <text evidence="15">The sequence shown here is derived from an EMBL/GenBank/DDBJ whole genome shotgun (WGS) entry which is preliminary data.</text>
</comment>
<evidence type="ECO:0000256" key="1">
    <source>
        <dbReference type="ARBA" id="ARBA00004496"/>
    </source>
</evidence>
<dbReference type="Gene3D" id="3.90.226.10">
    <property type="entry name" value="2-enoyl-CoA Hydratase, Chain A, domain 1"/>
    <property type="match status" value="1"/>
</dbReference>
<organism evidence="15 16">
    <name type="scientific">Vibrio tetraodonis subsp. pristinus</name>
    <dbReference type="NCBI Taxonomy" id="2695891"/>
    <lineage>
        <taxon>Bacteria</taxon>
        <taxon>Pseudomonadati</taxon>
        <taxon>Pseudomonadota</taxon>
        <taxon>Gammaproteobacteria</taxon>
        <taxon>Vibrionales</taxon>
        <taxon>Vibrionaceae</taxon>
        <taxon>Vibrio</taxon>
    </lineage>
</organism>
<feature type="zinc finger region" description="C4-type" evidence="13">
    <location>
        <begin position="29"/>
        <end position="51"/>
    </location>
</feature>
<dbReference type="GO" id="GO:0008270">
    <property type="term" value="F:zinc ion binding"/>
    <property type="evidence" value="ECO:0007669"/>
    <property type="project" value="UniProtKB-UniRule"/>
</dbReference>
<dbReference type="SUPFAM" id="SSF52096">
    <property type="entry name" value="ClpP/crotonase"/>
    <property type="match status" value="1"/>
</dbReference>
<evidence type="ECO:0000256" key="8">
    <source>
        <dbReference type="ARBA" id="ARBA00022833"/>
    </source>
</evidence>
<keyword evidence="8 13" id="KW-0862">Zinc</keyword>
<dbReference type="Pfam" id="PF17848">
    <property type="entry name" value="Zn_ribbon_ACC"/>
    <property type="match status" value="1"/>
</dbReference>
<feature type="binding site" evidence="13">
    <location>
        <position position="51"/>
    </location>
    <ligand>
        <name>Zn(2+)</name>
        <dbReference type="ChEBI" id="CHEBI:29105"/>
    </ligand>
</feature>
<dbReference type="InterPro" id="IPR029045">
    <property type="entry name" value="ClpP/crotonase-like_dom_sf"/>
</dbReference>
<dbReference type="GO" id="GO:0016743">
    <property type="term" value="F:carboxyl- or carbamoyltransferase activity"/>
    <property type="evidence" value="ECO:0007669"/>
    <property type="project" value="UniProtKB-UniRule"/>
</dbReference>
<evidence type="ECO:0000256" key="9">
    <source>
        <dbReference type="ARBA" id="ARBA00022840"/>
    </source>
</evidence>
<dbReference type="InterPro" id="IPR000438">
    <property type="entry name" value="Acetyl_CoA_COase_Trfase_b_su"/>
</dbReference>
<protein>
    <recommendedName>
        <fullName evidence="13">Acetyl-coenzyme A carboxylase carboxyl transferase subunit beta</fullName>
        <shortName evidence="13">ACCase subunit beta</shortName>
        <shortName evidence="13">Acetyl-CoA carboxylase carboxyltransferase subunit beta</shortName>
        <ecNumber evidence="13">2.1.3.15</ecNumber>
    </recommendedName>
</protein>
<dbReference type="PRINTS" id="PR01070">
    <property type="entry name" value="ACCCTRFRASEB"/>
</dbReference>
<feature type="binding site" evidence="13">
    <location>
        <position position="48"/>
    </location>
    <ligand>
        <name>Zn(2+)</name>
        <dbReference type="ChEBI" id="CHEBI:29105"/>
    </ligand>
</feature>
<keyword evidence="2 13" id="KW-0444">Lipid biosynthesis</keyword>
<sequence>MTWLEKLIPSNNIIKGRKAEIPDGVWMQCPNCTKTLYKAFVEKNLYVCPECTHHMRMPARERLASFLDQGELMEMGGNIKPKDIVGFKDVKPYKERLKIAQKQTGEKDALIVLKGELYGLPIVTCAFEFSFMAGSMGSVVGARFVSAVETAIAEKCGLVCFSACGGARMQESLMSLLQMSKTSAALGRLSDLRLPYISVLTDQTFGGVSASLAMLGDVNIAEPRARIGFAGRRVIEQTVRQQLPDEFQRSEFLLEHGAIDMIVDRREMREKVASLLSKLINQPLVKR</sequence>
<dbReference type="PROSITE" id="PS50980">
    <property type="entry name" value="COA_CT_NTER"/>
    <property type="match status" value="1"/>
</dbReference>
<comment type="pathway">
    <text evidence="13">Lipid metabolism; malonyl-CoA biosynthesis; malonyl-CoA from acetyl-CoA: step 1/1.</text>
</comment>
<proteinExistence type="inferred from homology"/>
<keyword evidence="16" id="KW-1185">Reference proteome</keyword>
<evidence type="ECO:0000259" key="14">
    <source>
        <dbReference type="PROSITE" id="PS50980"/>
    </source>
</evidence>
<keyword evidence="10 13" id="KW-0443">Lipid metabolism</keyword>
<comment type="subcellular location">
    <subcellularLocation>
        <location evidence="1 13">Cytoplasm</location>
    </subcellularLocation>
</comment>
<dbReference type="EC" id="2.1.3.15" evidence="13"/>
<dbReference type="GO" id="GO:0005524">
    <property type="term" value="F:ATP binding"/>
    <property type="evidence" value="ECO:0007669"/>
    <property type="project" value="UniProtKB-KW"/>
</dbReference>
<dbReference type="UniPathway" id="UPA00655">
    <property type="reaction ID" value="UER00711"/>
</dbReference>
<dbReference type="InterPro" id="IPR034733">
    <property type="entry name" value="AcCoA_carboxyl_beta"/>
</dbReference>
<dbReference type="GO" id="GO:2001295">
    <property type="term" value="P:malonyl-CoA biosynthetic process"/>
    <property type="evidence" value="ECO:0007669"/>
    <property type="project" value="UniProtKB-UniRule"/>
</dbReference>
<evidence type="ECO:0000313" key="15">
    <source>
        <dbReference type="EMBL" id="MYM60374.1"/>
    </source>
</evidence>
<evidence type="ECO:0000256" key="4">
    <source>
        <dbReference type="ARBA" id="ARBA00022723"/>
    </source>
</evidence>
<dbReference type="RefSeq" id="WP_160930898.1">
    <property type="nucleotide sequence ID" value="NZ_WWEU01000004.1"/>
</dbReference>
<dbReference type="AlphaFoldDB" id="A0A6L8LWA3"/>